<dbReference type="Gene3D" id="3.90.79.10">
    <property type="entry name" value="Nucleoside Triphosphate Pyrophosphohydrolase"/>
    <property type="match status" value="1"/>
</dbReference>
<dbReference type="PANTHER" id="PTHR13622">
    <property type="entry name" value="THIAMIN PYROPHOSPHOKINASE"/>
    <property type="match status" value="1"/>
</dbReference>
<dbReference type="OrthoDB" id="10261522at2759"/>
<gene>
    <name evidence="2" type="ORF">SBOR_3701</name>
</gene>
<dbReference type="CDD" id="cd03676">
    <property type="entry name" value="NUDIX_Tnr3_like"/>
    <property type="match status" value="1"/>
</dbReference>
<dbReference type="InterPro" id="IPR000086">
    <property type="entry name" value="NUDIX_hydrolase_dom"/>
</dbReference>
<dbReference type="HOGENOM" id="CLU_048013_0_0_1"/>
<protein>
    <recommendedName>
        <fullName evidence="1">Nudix hydrolase domain-containing protein</fullName>
    </recommendedName>
</protein>
<organism evidence="2 3">
    <name type="scientific">Sclerotinia borealis (strain F-4128)</name>
    <dbReference type="NCBI Taxonomy" id="1432307"/>
    <lineage>
        <taxon>Eukaryota</taxon>
        <taxon>Fungi</taxon>
        <taxon>Dikarya</taxon>
        <taxon>Ascomycota</taxon>
        <taxon>Pezizomycotina</taxon>
        <taxon>Leotiomycetes</taxon>
        <taxon>Helotiales</taxon>
        <taxon>Sclerotiniaceae</taxon>
        <taxon>Sclerotinia</taxon>
    </lineage>
</organism>
<accession>W9CIS9</accession>
<dbReference type="Proteomes" id="UP000019487">
    <property type="component" value="Unassembled WGS sequence"/>
</dbReference>
<dbReference type="PANTHER" id="PTHR13622:SF8">
    <property type="entry name" value="THIAMIN PYROPHOSPHOKINASE 1"/>
    <property type="match status" value="1"/>
</dbReference>
<dbReference type="PROSITE" id="PS51462">
    <property type="entry name" value="NUDIX"/>
    <property type="match status" value="1"/>
</dbReference>
<dbReference type="Pfam" id="PF00293">
    <property type="entry name" value="NUDIX"/>
    <property type="match status" value="1"/>
</dbReference>
<keyword evidence="3" id="KW-1185">Reference proteome</keyword>
<dbReference type="STRING" id="1432307.W9CIS9"/>
<dbReference type="AlphaFoldDB" id="W9CIS9"/>
<sequence length="318" mass="35728">MSSDSKKYSYLDLVKACDNFPYDTDIDTLHKLYLPNDDRIHGYMLPEIVSKMPWTSDFIITHNHPLSVQLRPTETTSSDYSTICNNAFAAVINQAIDQDIFSTLHKQHSEPYAIPGAQEPVHLERYAASLFGTIARGAHLTIFTRTNGELKIWVARRSAHLFTYPHKLDSTVAGGVRADESPFETIMHEADEEASLDSALIRADVRATGVITYMKSTGKGSGGNQGLVTADMIYVYDLEVGEDIVPAPRDDEVEGFYLWDMERVKRELGMGGFKTNSAVVMIDFLVRHGVITGENERDYKEIFMRMHRKIPFPTAPVS</sequence>
<comment type="caution">
    <text evidence="2">The sequence shown here is derived from an EMBL/GenBank/DDBJ whole genome shotgun (WGS) entry which is preliminary data.</text>
</comment>
<name>W9CIS9_SCLBF</name>
<evidence type="ECO:0000259" key="1">
    <source>
        <dbReference type="PROSITE" id="PS51462"/>
    </source>
</evidence>
<evidence type="ECO:0000313" key="3">
    <source>
        <dbReference type="Proteomes" id="UP000019487"/>
    </source>
</evidence>
<evidence type="ECO:0000313" key="2">
    <source>
        <dbReference type="EMBL" id="ESZ95888.1"/>
    </source>
</evidence>
<dbReference type="SUPFAM" id="SSF55811">
    <property type="entry name" value="Nudix"/>
    <property type="match status" value="1"/>
</dbReference>
<feature type="domain" description="Nudix hydrolase" evidence="1">
    <location>
        <begin position="133"/>
        <end position="283"/>
    </location>
</feature>
<dbReference type="InterPro" id="IPR015797">
    <property type="entry name" value="NUDIX_hydrolase-like_dom_sf"/>
</dbReference>
<dbReference type="GO" id="GO:0044715">
    <property type="term" value="F:8-oxo-dGDP phosphatase activity"/>
    <property type="evidence" value="ECO:0007669"/>
    <property type="project" value="UniProtKB-ARBA"/>
</dbReference>
<dbReference type="EMBL" id="AYSA01000161">
    <property type="protein sequence ID" value="ESZ95888.1"/>
    <property type="molecule type" value="Genomic_DNA"/>
</dbReference>
<reference evidence="2 3" key="1">
    <citation type="journal article" date="2014" name="Genome Announc.">
        <title>Draft genome sequence of Sclerotinia borealis, a psychrophilic plant pathogenic fungus.</title>
        <authorList>
            <person name="Mardanov A.V."/>
            <person name="Beletsky A.V."/>
            <person name="Kadnikov V.V."/>
            <person name="Ignatov A.N."/>
            <person name="Ravin N.V."/>
        </authorList>
    </citation>
    <scope>NUCLEOTIDE SEQUENCE [LARGE SCALE GENOMIC DNA]</scope>
    <source>
        <strain evidence="3">F-4157</strain>
    </source>
</reference>
<proteinExistence type="predicted"/>
<dbReference type="FunFam" id="3.90.79.10:FF:000019">
    <property type="entry name" value="Thiamin pyrophosphokinase, putative"/>
    <property type="match status" value="1"/>
</dbReference>